<dbReference type="EMBL" id="CM056741">
    <property type="protein sequence ID" value="KAJ8684425.1"/>
    <property type="molecule type" value="Genomic_DNA"/>
</dbReference>
<proteinExistence type="predicted"/>
<dbReference type="Proteomes" id="UP001239111">
    <property type="component" value="Chromosome 1"/>
</dbReference>
<protein>
    <submittedName>
        <fullName evidence="1">Uncharacterized protein</fullName>
    </submittedName>
</protein>
<sequence length="1757" mass="192302">MHVNSVGIGGDSYLVSFGKCYQTSPVVNYKPPSPWDKPITQSSEPRILKDTSFLAVLINGIRYFLLQNDYYLPARSAWSRVPPTAFKTHRGSSTWKVGSAMLIIIAILVLVAVFAIAGLVLWAGVLRTDSKNVYIGFTGSFRVARGEKYNPMLKLNTSMVFREKEQKYKNIFELLLKKSVLGPAYKQAIIDKFENNTLKVFFKLYFDKREIPRSISNVESTIESIIVNEATPESTLFKDMELDLTSITVKRMNPEGNQNHKGSAASQQKRNTMITKNGILRPNRNMSLMTSLKSGKGKDEHAESAEAGDDETEIDFNNIPTIKGTYTATKLNATGAAAASTLPSSPPTSSALPKKTSAATLQPPRTTAYSSAPSDSTAATSTTTMTSTTTTTEAQANSTRLVENEESLAPLPDRGLNEFREPDLETSPWRPIIPPYLKTDSKPSTVDVITVSSPTSTRPTVISVSANNWLVNDAFPEHTATSTRPLSVEGVPSIPSTMVPPLLVALDDSGFPHDRIAPDEIAPVGVAESKEGTSLGANNNSKDTEPNIEVAGELPPDIYGVHLSASPNSKAPPPSPVTTGQIDDMINYTSSGPSFPDLSLEDDQPAILTGVGVAEPVLESEMDLESRNKFSEIMAEEPDSKPESASGSGANRQNNQPVYTSYKTPDLNGGSKPPLVRLPGTLQPFSHTIPVDKISPAKEEILGEEPKIVPAKIEKPVVLKGQGMIPNLERIVEIETFVKDVSEEPGSSTSAETPTNDDKVLKTTTTEALPTTNLTDPYNQEELIGGTEKADLALNSSTTQADEVPKVADSAPSVGLISPINKNTALEPPKLVEKIPQTTKNVYNETLKANVVTDLVTLAPVKSNSGVGRPVRPRPRPKGDKNKRPQFSDALSDKTKTTNTSENSVLLERLFGVNNSERDAAKLIEHQRDTAHNSSSVLPSNLTPGALEQIVEVVTSISTKVSSSIQGDEMVLQKILAVNATMAENVKEAETIANVSSTLNLPSSDRKISSSVSDKDQLLVEGLRKLAEVRMGNDSITKKPKNESTAPFNLVTKFKTENVIDLEKLKKIADVVAREGNSTLETALKDTSLNFTLSRDGVPILKKTLTKAEERNDKMMPTTEESEMFLTQICHGFRCNDGECLPPDGRCNMQGECSNSEDEANCSCADFMKAQQLEKKICDGVVDCWDYSDESECDWCRDEQFVCGNSRFCVDQQRVCDGIQDCPHGEDEKKCAALIDNSPQSEFERTSQSLRGLFPKRTGQKKFEIDSKLADREKVKPTEAFVSEDDEIVADESSEEGNPGSVVSGREIASASSSHHRGNLARDRTSIRTDATLVRYSNRPEVNSYNDWGYLSVRKNGKWGKLCLGDDNDLQRSRPFSWTVEDLGRAVCKAITYRDFDRVERVKEDNPSIDETYFSLSLTDDRSNDKTSLTFKKTECSSGEVLKVKCKNLECGIRTQVPSQARIVGGGSSSAGSWPWQVALYKEGDYQCGGALINDKWIVSAAHCFYRSQDDYWVARLGATRRGSFPGPYEQIIRLDYIILHPEYVDSGFINDISLLRLERPVSFSDYVRPVCLPSSEPKSGRSCTVTGWGQLFEIGRIFPDTLQEVELPLISTEECRRKTLFLPLYRITSGMLCAGVRDGGRDACLGDSGGPLVCSEPDNRYTLHGITSNGYGCGRPGSPGVYTKVWHYVSWIERATSRTEPPSTFPSCKGHRCPLGECLPASRLCDGYLECSDGSDERDCAPAGPFAARPSLSRDR</sequence>
<gene>
    <name evidence="1" type="ORF">QAD02_020217</name>
</gene>
<keyword evidence="2" id="KW-1185">Reference proteome</keyword>
<accession>A0ACC2PLX8</accession>
<comment type="caution">
    <text evidence="1">The sequence shown here is derived from an EMBL/GenBank/DDBJ whole genome shotgun (WGS) entry which is preliminary data.</text>
</comment>
<organism evidence="1 2">
    <name type="scientific">Eretmocerus hayati</name>
    <dbReference type="NCBI Taxonomy" id="131215"/>
    <lineage>
        <taxon>Eukaryota</taxon>
        <taxon>Metazoa</taxon>
        <taxon>Ecdysozoa</taxon>
        <taxon>Arthropoda</taxon>
        <taxon>Hexapoda</taxon>
        <taxon>Insecta</taxon>
        <taxon>Pterygota</taxon>
        <taxon>Neoptera</taxon>
        <taxon>Endopterygota</taxon>
        <taxon>Hymenoptera</taxon>
        <taxon>Apocrita</taxon>
        <taxon>Proctotrupomorpha</taxon>
        <taxon>Chalcidoidea</taxon>
        <taxon>Aphelinidae</taxon>
        <taxon>Aphelininae</taxon>
        <taxon>Eretmocerus</taxon>
    </lineage>
</organism>
<reference evidence="1" key="1">
    <citation type="submission" date="2023-04" db="EMBL/GenBank/DDBJ databases">
        <title>A chromosome-level genome assembly of the parasitoid wasp Eretmocerus hayati.</title>
        <authorList>
            <person name="Zhong Y."/>
            <person name="Liu S."/>
            <person name="Liu Y."/>
        </authorList>
    </citation>
    <scope>NUCLEOTIDE SEQUENCE</scope>
    <source>
        <strain evidence="1">ZJU_SS_LIU_2023</strain>
    </source>
</reference>
<evidence type="ECO:0000313" key="2">
    <source>
        <dbReference type="Proteomes" id="UP001239111"/>
    </source>
</evidence>
<evidence type="ECO:0000313" key="1">
    <source>
        <dbReference type="EMBL" id="KAJ8684425.1"/>
    </source>
</evidence>
<name>A0ACC2PLX8_9HYME</name>